<evidence type="ECO:0000313" key="2">
    <source>
        <dbReference type="EMBL" id="OIQ66478.1"/>
    </source>
</evidence>
<evidence type="ECO:0000256" key="1">
    <source>
        <dbReference type="SAM" id="Coils"/>
    </source>
</evidence>
<dbReference type="AlphaFoldDB" id="A0A1J5P5K6"/>
<name>A0A1J5P5K6_9ZZZZ</name>
<organism evidence="2">
    <name type="scientific">mine drainage metagenome</name>
    <dbReference type="NCBI Taxonomy" id="410659"/>
    <lineage>
        <taxon>unclassified sequences</taxon>
        <taxon>metagenomes</taxon>
        <taxon>ecological metagenomes</taxon>
    </lineage>
</organism>
<dbReference type="EMBL" id="MLJW01006571">
    <property type="protein sequence ID" value="OIQ66478.1"/>
    <property type="molecule type" value="Genomic_DNA"/>
</dbReference>
<proteinExistence type="predicted"/>
<accession>A0A1J5P5K6</accession>
<protein>
    <submittedName>
        <fullName evidence="2">Uncharacterized protein</fullName>
    </submittedName>
</protein>
<keyword evidence="1" id="KW-0175">Coiled coil</keyword>
<sequence>MKLFRLNRLSSLLLVAALSACAAPLPPAASPSPPAQVASRPAPAQNDNVIDNEAVCRLLHDTPQTVGASQQNLTQRLLALGKRRTLSEQLQLAMLLLTRGEAGDAELAQNLLDGVQARAADAQARNFIALLQRDARQQRELDQARQTAQTLQTKINQIKSLETQLQNRAH</sequence>
<gene>
    <name evidence="2" type="ORF">GALL_519500</name>
</gene>
<feature type="coiled-coil region" evidence="1">
    <location>
        <begin position="105"/>
        <end position="168"/>
    </location>
</feature>
<comment type="caution">
    <text evidence="2">The sequence shown here is derived from an EMBL/GenBank/DDBJ whole genome shotgun (WGS) entry which is preliminary data.</text>
</comment>
<dbReference type="PROSITE" id="PS51257">
    <property type="entry name" value="PROKAR_LIPOPROTEIN"/>
    <property type="match status" value="1"/>
</dbReference>
<reference evidence="2" key="1">
    <citation type="submission" date="2016-10" db="EMBL/GenBank/DDBJ databases">
        <title>Sequence of Gallionella enrichment culture.</title>
        <authorList>
            <person name="Poehlein A."/>
            <person name="Muehling M."/>
            <person name="Daniel R."/>
        </authorList>
    </citation>
    <scope>NUCLEOTIDE SEQUENCE</scope>
</reference>